<reference evidence="2" key="1">
    <citation type="submission" date="2014-11" db="EMBL/GenBank/DDBJ databases">
        <authorList>
            <person name="Amaro Gonzalez C."/>
        </authorList>
    </citation>
    <scope>NUCLEOTIDE SEQUENCE</scope>
</reference>
<evidence type="ECO:0000313" key="2">
    <source>
        <dbReference type="EMBL" id="JAH66052.1"/>
    </source>
</evidence>
<proteinExistence type="predicted"/>
<name>A0A0E9UJU0_ANGAN</name>
<dbReference type="AlphaFoldDB" id="A0A0E9UJU0"/>
<accession>A0A0E9UJU0</accession>
<feature type="region of interest" description="Disordered" evidence="1">
    <location>
        <begin position="30"/>
        <end position="56"/>
    </location>
</feature>
<protein>
    <submittedName>
        <fullName evidence="2">Uncharacterized protein</fullName>
    </submittedName>
</protein>
<sequence>MVWLGARRPPRGVARRSHQACPIRRAGLWTGRHWSGGMDAPAPSRPWEGTASRVRG</sequence>
<dbReference type="EMBL" id="GBXM01042525">
    <property type="protein sequence ID" value="JAH66052.1"/>
    <property type="molecule type" value="Transcribed_RNA"/>
</dbReference>
<reference evidence="2" key="2">
    <citation type="journal article" date="2015" name="Fish Shellfish Immunol.">
        <title>Early steps in the European eel (Anguilla anguilla)-Vibrio vulnificus interaction in the gills: Role of the RtxA13 toxin.</title>
        <authorList>
            <person name="Callol A."/>
            <person name="Pajuelo D."/>
            <person name="Ebbesson L."/>
            <person name="Teles M."/>
            <person name="MacKenzie S."/>
            <person name="Amaro C."/>
        </authorList>
    </citation>
    <scope>NUCLEOTIDE SEQUENCE</scope>
</reference>
<evidence type="ECO:0000256" key="1">
    <source>
        <dbReference type="SAM" id="MobiDB-lite"/>
    </source>
</evidence>
<organism evidence="2">
    <name type="scientific">Anguilla anguilla</name>
    <name type="common">European freshwater eel</name>
    <name type="synonym">Muraena anguilla</name>
    <dbReference type="NCBI Taxonomy" id="7936"/>
    <lineage>
        <taxon>Eukaryota</taxon>
        <taxon>Metazoa</taxon>
        <taxon>Chordata</taxon>
        <taxon>Craniata</taxon>
        <taxon>Vertebrata</taxon>
        <taxon>Euteleostomi</taxon>
        <taxon>Actinopterygii</taxon>
        <taxon>Neopterygii</taxon>
        <taxon>Teleostei</taxon>
        <taxon>Anguilliformes</taxon>
        <taxon>Anguillidae</taxon>
        <taxon>Anguilla</taxon>
    </lineage>
</organism>